<dbReference type="Pfam" id="PF00512">
    <property type="entry name" value="HisKA"/>
    <property type="match status" value="1"/>
</dbReference>
<dbReference type="Gene3D" id="3.30.450.20">
    <property type="entry name" value="PAS domain"/>
    <property type="match status" value="1"/>
</dbReference>
<dbReference type="eggNOG" id="COG5002">
    <property type="taxonomic scope" value="Bacteria"/>
</dbReference>
<evidence type="ECO:0000256" key="9">
    <source>
        <dbReference type="SAM" id="MobiDB-lite"/>
    </source>
</evidence>
<evidence type="ECO:0000256" key="4">
    <source>
        <dbReference type="ARBA" id="ARBA00022553"/>
    </source>
</evidence>
<dbReference type="InterPro" id="IPR003661">
    <property type="entry name" value="HisK_dim/P_dom"/>
</dbReference>
<dbReference type="SUPFAM" id="SSF55874">
    <property type="entry name" value="ATPase domain of HSP90 chaperone/DNA topoisomerase II/histidine kinase"/>
    <property type="match status" value="1"/>
</dbReference>
<feature type="domain" description="Histidine kinase" evidence="11">
    <location>
        <begin position="353"/>
        <end position="570"/>
    </location>
</feature>
<dbReference type="GO" id="GO:0000155">
    <property type="term" value="F:phosphorelay sensor kinase activity"/>
    <property type="evidence" value="ECO:0007669"/>
    <property type="project" value="InterPro"/>
</dbReference>
<evidence type="ECO:0000256" key="5">
    <source>
        <dbReference type="ARBA" id="ARBA00022679"/>
    </source>
</evidence>
<protein>
    <recommendedName>
        <fullName evidence="3">histidine kinase</fullName>
        <ecNumber evidence="3">2.7.13.3</ecNumber>
    </recommendedName>
</protein>
<dbReference type="InterPro" id="IPR035965">
    <property type="entry name" value="PAS-like_dom_sf"/>
</dbReference>
<comment type="subcellular location">
    <subcellularLocation>
        <location evidence="2">Membrane</location>
    </subcellularLocation>
</comment>
<dbReference type="InterPro" id="IPR050351">
    <property type="entry name" value="BphY/WalK/GraS-like"/>
</dbReference>
<dbReference type="OrthoDB" id="9813151at2"/>
<evidence type="ECO:0000256" key="6">
    <source>
        <dbReference type="ARBA" id="ARBA00022777"/>
    </source>
</evidence>
<sequence>MRNKIFNSLLITGITTAIIVFIVLGVFYYQGMQERRTEELINLNKVVSSVITTEDESNSKKYLEEFSKAGHEKIHIAWFDRKGKIYYDNEDNGDADRYLESPEVNEAIKTGSGYNVHKDKNDMPKIYIAQKIDDGTILRFSLERNLPINIFSNFSPEIFIFIIVFLFASVMLAKYRTDRILSPLQSLGDMVQRIMSGENIKELPVNYSELQPLYKKVAEQRNQIEKYLEDMEEDRNNIRIVMNTIYDGIILLNDKKEIIDYNRRAEKIFNPSEDKRFRKISSMYCDHDWLRAVDRAYRDENRQKYTMTIADKPFKVIMTRTILPEEQHGVLIVLRDMTAEHIAEKMRREFSANVSHELKTPLTTISGFAEMIAKGMCKDTEDIKNFSNKIHQESRRMLSLIDTIMHLSKIEEKETTISWKLVSVDSVLKYVADLITSQATKKDLKINLDIEPVYMYGNAALLSELFMNLLDNAVKYNVKGGNITVHIKRLKEKLMKITISDTGVGIPEEKQNRVFERFFRAEESRNKATGGSGLGLSICKHIIERHNGKIEISSIEGKGTTVIVELPCLSDEEILRENATEITAQQEVEEVESGELAAMEAAEDKEIEKEIKENKEVLQVRRKHKKDEKAQMRKEKRKKEKKKKKNKGKE</sequence>
<dbReference type="PANTHER" id="PTHR45453">
    <property type="entry name" value="PHOSPHATE REGULON SENSOR PROTEIN PHOR"/>
    <property type="match status" value="1"/>
</dbReference>
<dbReference type="Pfam" id="PF02518">
    <property type="entry name" value="HATPase_c"/>
    <property type="match status" value="1"/>
</dbReference>
<dbReference type="GO" id="GO:0005886">
    <property type="term" value="C:plasma membrane"/>
    <property type="evidence" value="ECO:0007669"/>
    <property type="project" value="TreeGrafter"/>
</dbReference>
<accession>E4L792</accession>
<dbReference type="CDD" id="cd00075">
    <property type="entry name" value="HATPase"/>
    <property type="match status" value="1"/>
</dbReference>
<evidence type="ECO:0000256" key="8">
    <source>
        <dbReference type="ARBA" id="ARBA00023136"/>
    </source>
</evidence>
<dbReference type="SUPFAM" id="SSF55785">
    <property type="entry name" value="PYP-like sensor domain (PAS domain)"/>
    <property type="match status" value="1"/>
</dbReference>
<dbReference type="RefSeq" id="WP_007553785.1">
    <property type="nucleotide sequence ID" value="NZ_AENT01000001.1"/>
</dbReference>
<dbReference type="Gene3D" id="1.10.287.130">
    <property type="match status" value="1"/>
</dbReference>
<dbReference type="CDD" id="cd00082">
    <property type="entry name" value="HisKA"/>
    <property type="match status" value="1"/>
</dbReference>
<dbReference type="Gene3D" id="3.30.565.10">
    <property type="entry name" value="Histidine kinase-like ATPase, C-terminal domain"/>
    <property type="match status" value="1"/>
</dbReference>
<keyword evidence="10" id="KW-0812">Transmembrane</keyword>
<evidence type="ECO:0000256" key="2">
    <source>
        <dbReference type="ARBA" id="ARBA00004370"/>
    </source>
</evidence>
<dbReference type="InterPro" id="IPR005467">
    <property type="entry name" value="His_kinase_dom"/>
</dbReference>
<feature type="transmembrane region" description="Helical" evidence="10">
    <location>
        <begin position="6"/>
        <end position="29"/>
    </location>
</feature>
<comment type="catalytic activity">
    <reaction evidence="1">
        <text>ATP + protein L-histidine = ADP + protein N-phospho-L-histidine.</text>
        <dbReference type="EC" id="2.7.13.3"/>
    </reaction>
</comment>
<evidence type="ECO:0000259" key="11">
    <source>
        <dbReference type="PROSITE" id="PS50109"/>
    </source>
</evidence>
<dbReference type="PROSITE" id="PS50109">
    <property type="entry name" value="HIS_KIN"/>
    <property type="match status" value="1"/>
</dbReference>
<evidence type="ECO:0000256" key="1">
    <source>
        <dbReference type="ARBA" id="ARBA00000085"/>
    </source>
</evidence>
<reference evidence="12 13" key="1">
    <citation type="submission" date="2010-11" db="EMBL/GenBank/DDBJ databases">
        <authorList>
            <person name="Durkin A.S."/>
            <person name="Madupu R."/>
            <person name="Torralba M."/>
            <person name="Gillis M."/>
            <person name="Methe B."/>
            <person name="Sutton G."/>
            <person name="Nelson K.E."/>
        </authorList>
    </citation>
    <scope>NUCLEOTIDE SEQUENCE [LARGE SCALE GENOMIC DNA]</scope>
    <source>
        <strain evidence="12 13">UPII 345-E</strain>
    </source>
</reference>
<dbReference type="AlphaFoldDB" id="E4L792"/>
<dbReference type="InterPro" id="IPR003594">
    <property type="entry name" value="HATPase_dom"/>
</dbReference>
<dbReference type="EC" id="2.7.13.3" evidence="3"/>
<dbReference type="SMART" id="SM00387">
    <property type="entry name" value="HATPase_c"/>
    <property type="match status" value="1"/>
</dbReference>
<dbReference type="InterPro" id="IPR004358">
    <property type="entry name" value="Sig_transdc_His_kin-like_C"/>
</dbReference>
<comment type="caution">
    <text evidence="12">The sequence shown here is derived from an EMBL/GenBank/DDBJ whole genome shotgun (WGS) entry which is preliminary data.</text>
</comment>
<feature type="compositionally biased region" description="Basic residues" evidence="9">
    <location>
        <begin position="634"/>
        <end position="650"/>
    </location>
</feature>
<keyword evidence="10" id="KW-1133">Transmembrane helix</keyword>
<keyword evidence="8 10" id="KW-0472">Membrane</keyword>
<evidence type="ECO:0000256" key="7">
    <source>
        <dbReference type="ARBA" id="ARBA00023012"/>
    </source>
</evidence>
<proteinExistence type="predicted"/>
<evidence type="ECO:0000313" key="12">
    <source>
        <dbReference type="EMBL" id="EFR43418.1"/>
    </source>
</evidence>
<evidence type="ECO:0000256" key="3">
    <source>
        <dbReference type="ARBA" id="ARBA00012438"/>
    </source>
</evidence>
<feature type="region of interest" description="Disordered" evidence="9">
    <location>
        <begin position="607"/>
        <end position="650"/>
    </location>
</feature>
<organism evidence="12 13">
    <name type="scientific">Dialister micraerophilus UPII 345-E</name>
    <dbReference type="NCBI Taxonomy" id="910314"/>
    <lineage>
        <taxon>Bacteria</taxon>
        <taxon>Bacillati</taxon>
        <taxon>Bacillota</taxon>
        <taxon>Negativicutes</taxon>
        <taxon>Veillonellales</taxon>
        <taxon>Veillonellaceae</taxon>
        <taxon>Dialister</taxon>
    </lineage>
</organism>
<dbReference type="EMBL" id="AENT01000001">
    <property type="protein sequence ID" value="EFR43418.1"/>
    <property type="molecule type" value="Genomic_DNA"/>
</dbReference>
<dbReference type="Proteomes" id="UP000004594">
    <property type="component" value="Unassembled WGS sequence"/>
</dbReference>
<dbReference type="PRINTS" id="PR00344">
    <property type="entry name" value="BCTRLSENSOR"/>
</dbReference>
<feature type="transmembrane region" description="Helical" evidence="10">
    <location>
        <begin position="158"/>
        <end position="175"/>
    </location>
</feature>
<keyword evidence="6 12" id="KW-0418">Kinase</keyword>
<name>E4L792_9FIRM</name>
<dbReference type="SMART" id="SM00388">
    <property type="entry name" value="HisKA"/>
    <property type="match status" value="1"/>
</dbReference>
<dbReference type="InterPro" id="IPR036890">
    <property type="entry name" value="HATPase_C_sf"/>
</dbReference>
<dbReference type="InterPro" id="IPR036097">
    <property type="entry name" value="HisK_dim/P_sf"/>
</dbReference>
<dbReference type="FunFam" id="1.10.287.130:FF:000001">
    <property type="entry name" value="Two-component sensor histidine kinase"/>
    <property type="match status" value="1"/>
</dbReference>
<dbReference type="PANTHER" id="PTHR45453:SF1">
    <property type="entry name" value="PHOSPHATE REGULON SENSOR PROTEIN PHOR"/>
    <property type="match status" value="1"/>
</dbReference>
<keyword evidence="7" id="KW-0902">Two-component regulatory system</keyword>
<dbReference type="SUPFAM" id="SSF47384">
    <property type="entry name" value="Homodimeric domain of signal transducing histidine kinase"/>
    <property type="match status" value="1"/>
</dbReference>
<evidence type="ECO:0000256" key="10">
    <source>
        <dbReference type="SAM" id="Phobius"/>
    </source>
</evidence>
<dbReference type="GO" id="GO:0016036">
    <property type="term" value="P:cellular response to phosphate starvation"/>
    <property type="evidence" value="ECO:0007669"/>
    <property type="project" value="TreeGrafter"/>
</dbReference>
<gene>
    <name evidence="12" type="ORF">HMPREF9220_1240</name>
</gene>
<dbReference type="FunFam" id="3.30.565.10:FF:000006">
    <property type="entry name" value="Sensor histidine kinase WalK"/>
    <property type="match status" value="1"/>
</dbReference>
<dbReference type="GO" id="GO:0004721">
    <property type="term" value="F:phosphoprotein phosphatase activity"/>
    <property type="evidence" value="ECO:0007669"/>
    <property type="project" value="TreeGrafter"/>
</dbReference>
<evidence type="ECO:0000313" key="13">
    <source>
        <dbReference type="Proteomes" id="UP000004594"/>
    </source>
</evidence>
<feature type="compositionally biased region" description="Basic and acidic residues" evidence="9">
    <location>
        <begin position="607"/>
        <end position="619"/>
    </location>
</feature>
<keyword evidence="4" id="KW-0597">Phosphoprotein</keyword>
<keyword evidence="5" id="KW-0808">Transferase</keyword>